<organism evidence="3 4">
    <name type="scientific">Ascaris lumbricoides</name>
    <name type="common">Giant roundworm</name>
    <dbReference type="NCBI Taxonomy" id="6252"/>
    <lineage>
        <taxon>Eukaryota</taxon>
        <taxon>Metazoa</taxon>
        <taxon>Ecdysozoa</taxon>
        <taxon>Nematoda</taxon>
        <taxon>Chromadorea</taxon>
        <taxon>Rhabditida</taxon>
        <taxon>Spirurina</taxon>
        <taxon>Ascaridomorpha</taxon>
        <taxon>Ascaridoidea</taxon>
        <taxon>Ascarididae</taxon>
        <taxon>Ascaris</taxon>
    </lineage>
</organism>
<feature type="coiled-coil region" evidence="1">
    <location>
        <begin position="91"/>
        <end position="167"/>
    </location>
</feature>
<accession>A0A9J2Q6B2</accession>
<evidence type="ECO:0000256" key="2">
    <source>
        <dbReference type="SAM" id="MobiDB-lite"/>
    </source>
</evidence>
<sequence length="293" mass="34001">MEKVLAQLDSIISRIPTPATPSNTITDKQHSIVDRGPTTSTIDDILDVCRDQAKKIREISEENIRLRETVCQLQAALNFAHEMTASASAERKAARGTAMEIERQLEIALREKRALEDGLQKAHLYINEAKKKMLAEERKNEQTQTQLNELKERCNALQKEYKRSNYIMSLVKNNKDSEKKKFSRQDSLSHSSNYPLGCKTKEQIDEMQLDFNRKLAEKNKEINELVDKSRRQTEIILQQGAEISSLQERIEQLETNDRTPSEMHPVRSFFRRSFTVHRKKLQVQKEFGKEPFV</sequence>
<feature type="region of interest" description="Disordered" evidence="2">
    <location>
        <begin position="17"/>
        <end position="36"/>
    </location>
</feature>
<feature type="region of interest" description="Disordered" evidence="2">
    <location>
        <begin position="175"/>
        <end position="194"/>
    </location>
</feature>
<dbReference type="Proteomes" id="UP000036681">
    <property type="component" value="Unplaced"/>
</dbReference>
<evidence type="ECO:0000313" key="4">
    <source>
        <dbReference type="WBParaSite" id="ALUE_0001709001-mRNA-1"/>
    </source>
</evidence>
<proteinExistence type="predicted"/>
<feature type="coiled-coil region" evidence="1">
    <location>
        <begin position="212"/>
        <end position="256"/>
    </location>
</feature>
<keyword evidence="1" id="KW-0175">Coiled coil</keyword>
<feature type="compositionally biased region" description="Polar residues" evidence="2">
    <location>
        <begin position="185"/>
        <end position="194"/>
    </location>
</feature>
<keyword evidence="3" id="KW-1185">Reference proteome</keyword>
<protein>
    <submittedName>
        <fullName evidence="4">Uncharacterized protein</fullName>
    </submittedName>
</protein>
<reference evidence="4" key="1">
    <citation type="submission" date="2023-03" db="UniProtKB">
        <authorList>
            <consortium name="WormBaseParasite"/>
        </authorList>
    </citation>
    <scope>IDENTIFICATION</scope>
</reference>
<dbReference type="AlphaFoldDB" id="A0A9J2Q6B2"/>
<evidence type="ECO:0000313" key="3">
    <source>
        <dbReference type="Proteomes" id="UP000036681"/>
    </source>
</evidence>
<evidence type="ECO:0000256" key="1">
    <source>
        <dbReference type="SAM" id="Coils"/>
    </source>
</evidence>
<name>A0A9J2Q6B2_ASCLU</name>
<dbReference type="WBParaSite" id="ALUE_0001709001-mRNA-1">
    <property type="protein sequence ID" value="ALUE_0001709001-mRNA-1"/>
    <property type="gene ID" value="ALUE_0001709001"/>
</dbReference>
<feature type="compositionally biased region" description="Basic and acidic residues" evidence="2">
    <location>
        <begin position="175"/>
        <end position="184"/>
    </location>
</feature>